<reference evidence="2" key="1">
    <citation type="journal article" date="2014" name="Toxicon">
        <title>A bioinformatics survey for conotoxin-like sequences in three turrid snail venom duct transcriptomes.</title>
        <authorList>
            <person name="Gonzales D.T."/>
            <person name="Saloma C.P."/>
        </authorList>
    </citation>
    <scope>NUCLEOTIDE SEQUENCE</scope>
    <source>
        <tissue evidence="2">Venom duct</tissue>
    </source>
</reference>
<protein>
    <submittedName>
        <fullName evidence="2">Gsp_17 putative toxin</fullName>
    </submittedName>
</protein>
<dbReference type="AlphaFoldDB" id="A0A098LWC6"/>
<proteinExistence type="predicted"/>
<feature type="chain" id="PRO_5001937561" evidence="1">
    <location>
        <begin position="17"/>
        <end position="143"/>
    </location>
</feature>
<accession>A0A098LWC6</accession>
<evidence type="ECO:0000313" key="2">
    <source>
        <dbReference type="EMBL" id="JAC94777.1"/>
    </source>
</evidence>
<name>A0A098LWC6_GEMSP</name>
<keyword evidence="1" id="KW-0732">Signal</keyword>
<dbReference type="EMBL" id="GBRA01000017">
    <property type="protein sequence ID" value="JAC94777.1"/>
    <property type="molecule type" value="Transcribed_RNA"/>
</dbReference>
<feature type="signal peptide" evidence="1">
    <location>
        <begin position="1"/>
        <end position="16"/>
    </location>
</feature>
<evidence type="ECO:0000256" key="1">
    <source>
        <dbReference type="SAM" id="SignalP"/>
    </source>
</evidence>
<organism evidence="2">
    <name type="scientific">Gemmula speciosa</name>
    <name type="common">Splendid gem-turris</name>
    <name type="synonym">Pleurotoma speciosa</name>
    <dbReference type="NCBI Taxonomy" id="439592"/>
    <lineage>
        <taxon>Eukaryota</taxon>
        <taxon>Metazoa</taxon>
        <taxon>Spiralia</taxon>
        <taxon>Lophotrochozoa</taxon>
        <taxon>Mollusca</taxon>
        <taxon>Gastropoda</taxon>
        <taxon>Caenogastropoda</taxon>
        <taxon>Neogastropoda</taxon>
        <taxon>Conoidea</taxon>
        <taxon>Turridae</taxon>
        <taxon>Gemmula</taxon>
    </lineage>
</organism>
<reference evidence="2" key="2">
    <citation type="submission" date="2014-09" db="EMBL/GenBank/DDBJ databases">
        <authorList>
            <person name="Gonzales D.T.T."/>
            <person name="Saloma C.P."/>
        </authorList>
    </citation>
    <scope>NUCLEOTIDE SEQUENCE</scope>
    <source>
        <tissue evidence="2">Venom duct</tissue>
    </source>
</reference>
<sequence>MALSLDILMSVTMVTAVLTTVNAEYKDSRLDSRQLPANFPMCQHRQLCAVASRATNNLRVYCRCSDDTICPISDDHHAIYPNAAYICQHVNSYLDPCVDITKPAIVTTSEIYVINCRCDTYQWPPVGGKVYCESLPSRMFKLF</sequence>